<sequence length="507" mass="58682">MSTETKNGKPVVTEKDIKDFFLYLFPDSCKFDADDETYEKIEYMNSEELAEWAEPLLSAKLQDIAKKENTDTNEKSAMSYIHRIARRMTKLEPSCLKDRVWVHAIEIALDNPPTRYDTSGLAKVFRDLIHGAQGHKGKDWKPKMPDMADSFKSKYYLGICRTCHKKPRGSCATCLKWGHPQPAKYCSPECQRKDAARHEPACHDWSNAVKRQRATDLLRDIYLVVMHHATQDSWGKIESKNGVLYHHQPRGLTPKQPFPNGNTQADKDRRSIMMHCCCQDFPGKMHHLIKHFLKEVAVNFPGLLDPNIRRLHTIIITNHYSHFSKEYESSIFDATGIQYGWEETLVKESVYADNRLVLGDETRRLPGYCFRHVTGSSDAWQKPGALHGPAPNVLHQVLQRWLSTQHRLTINQFFNQNIPRYEQLRADMIDFCLKWLEHTDVVFHDESADWYAFPQTQDVCKELEEAMRLPKPDSAVDDIAEGLELVSLDPWASDYDELDPECWANFQ</sequence>
<keyword evidence="2" id="KW-1185">Reference proteome</keyword>
<proteinExistence type="predicted"/>
<protein>
    <submittedName>
        <fullName evidence="1">Uncharacterized protein</fullName>
    </submittedName>
</protein>
<accession>A0A6A5YFX0</accession>
<evidence type="ECO:0000313" key="2">
    <source>
        <dbReference type="Proteomes" id="UP000799776"/>
    </source>
</evidence>
<gene>
    <name evidence="1" type="ORF">K490DRAFT_63826</name>
</gene>
<organism evidence="1 2">
    <name type="scientific">Saccharata proteae CBS 121410</name>
    <dbReference type="NCBI Taxonomy" id="1314787"/>
    <lineage>
        <taxon>Eukaryota</taxon>
        <taxon>Fungi</taxon>
        <taxon>Dikarya</taxon>
        <taxon>Ascomycota</taxon>
        <taxon>Pezizomycotina</taxon>
        <taxon>Dothideomycetes</taxon>
        <taxon>Dothideomycetes incertae sedis</taxon>
        <taxon>Botryosphaeriales</taxon>
        <taxon>Saccharataceae</taxon>
        <taxon>Saccharata</taxon>
    </lineage>
</organism>
<dbReference type="SUPFAM" id="SSF144232">
    <property type="entry name" value="HIT/MYND zinc finger-like"/>
    <property type="match status" value="1"/>
</dbReference>
<evidence type="ECO:0000313" key="1">
    <source>
        <dbReference type="EMBL" id="KAF2089691.1"/>
    </source>
</evidence>
<dbReference type="Gene3D" id="6.10.140.2220">
    <property type="match status" value="1"/>
</dbReference>
<dbReference type="Proteomes" id="UP000799776">
    <property type="component" value="Unassembled WGS sequence"/>
</dbReference>
<dbReference type="EMBL" id="ML978714">
    <property type="protein sequence ID" value="KAF2089691.1"/>
    <property type="molecule type" value="Genomic_DNA"/>
</dbReference>
<dbReference type="AlphaFoldDB" id="A0A6A5YFX0"/>
<name>A0A6A5YFX0_9PEZI</name>
<reference evidence="1" key="1">
    <citation type="journal article" date="2020" name="Stud. Mycol.">
        <title>101 Dothideomycetes genomes: a test case for predicting lifestyles and emergence of pathogens.</title>
        <authorList>
            <person name="Haridas S."/>
            <person name="Albert R."/>
            <person name="Binder M."/>
            <person name="Bloem J."/>
            <person name="Labutti K."/>
            <person name="Salamov A."/>
            <person name="Andreopoulos B."/>
            <person name="Baker S."/>
            <person name="Barry K."/>
            <person name="Bills G."/>
            <person name="Bluhm B."/>
            <person name="Cannon C."/>
            <person name="Castanera R."/>
            <person name="Culley D."/>
            <person name="Daum C."/>
            <person name="Ezra D."/>
            <person name="Gonzalez J."/>
            <person name="Henrissat B."/>
            <person name="Kuo A."/>
            <person name="Liang C."/>
            <person name="Lipzen A."/>
            <person name="Lutzoni F."/>
            <person name="Magnuson J."/>
            <person name="Mondo S."/>
            <person name="Nolan M."/>
            <person name="Ohm R."/>
            <person name="Pangilinan J."/>
            <person name="Park H.-J."/>
            <person name="Ramirez L."/>
            <person name="Alfaro M."/>
            <person name="Sun H."/>
            <person name="Tritt A."/>
            <person name="Yoshinaga Y."/>
            <person name="Zwiers L.-H."/>
            <person name="Turgeon B."/>
            <person name="Goodwin S."/>
            <person name="Spatafora J."/>
            <person name="Crous P."/>
            <person name="Grigoriev I."/>
        </authorList>
    </citation>
    <scope>NUCLEOTIDE SEQUENCE</scope>
    <source>
        <strain evidence="1">CBS 121410</strain>
    </source>
</reference>